<accession>A0A0E3HGE0</accession>
<evidence type="ECO:0000313" key="2">
    <source>
        <dbReference type="Proteomes" id="UP000033009"/>
    </source>
</evidence>
<keyword evidence="2" id="KW-1185">Reference proteome</keyword>
<dbReference type="RefSeq" id="YP_009140820.1">
    <property type="nucleotide sequence ID" value="NC_027132.1"/>
</dbReference>
<dbReference type="EMBL" id="KJ019082">
    <property type="protein sequence ID" value="AIX26752.1"/>
    <property type="molecule type" value="Genomic_DNA"/>
</dbReference>
<sequence length="549" mass="58605">MPIPRNPGIYYIRSTALPTEAPLILKRNDISEADFAKLVTCVSVIDETGGSYYNNLGNLNAVWAQNPPVVGGAVDSRRGFRTAFPYRSFYILDPGGGGSIDIPTNFPGDANAYGPITVNRDGGNAGSRSDWFSICNFGSLPYGTIVSIWIDISGSMTLATVQASYDYFIARCAAAGIEIVLSLSASGERYIDGHIQYLPPSANFTATDEDGNTSNIQVIAGASITLSWVVFGDVNTLVVDYPGNTVQASTSNFQNFVKTVTVNPTVPTTYTLSADGPAGTTTRTIFIDVLVPPTITLESTNGLTLNAGQCTIIRWTPAGDYASLAWTQGPLTNTNANSQEQDCPDDTITYCAVLSGPGGVSPETCLTITVRQIPTASITSPSQVNYGENFNISYTTKYADSSITITPTYTYTNGTTAPGTAITRTAATSNQASDPDSDTVRDGSVPITVPYNTIGPASIFFSISAVGNGGSATDTDTTTVIIDRTPDNFAIEESEELLKDEVPVITPETEILSELYEINDIDIPVEIKSDWPINVDINQQSNWQKVRQI</sequence>
<dbReference type="KEGG" id="vg:24404878"/>
<evidence type="ECO:0000313" key="1">
    <source>
        <dbReference type="EMBL" id="AIX26752.1"/>
    </source>
</evidence>
<proteinExistence type="predicted"/>
<protein>
    <submittedName>
        <fullName evidence="1">Virion structural protein</fullName>
    </submittedName>
</protein>
<name>A0A0E3HGE0_9CAUD</name>
<gene>
    <name evidence="1" type="ORF">Syn7803US120_31</name>
</gene>
<dbReference type="Proteomes" id="UP000033009">
    <property type="component" value="Segment"/>
</dbReference>
<dbReference type="GeneID" id="24404878"/>
<reference evidence="1 2" key="1">
    <citation type="submission" date="2013-12" db="EMBL/GenBank/DDBJ databases">
        <title>Ecological redundancy of diverse viral populations within a natural community.</title>
        <authorList>
            <person name="Gregory A.C."/>
            <person name="LaButti K."/>
            <person name="Copeland A."/>
            <person name="Woyke T."/>
            <person name="Sullivan M.B."/>
        </authorList>
    </citation>
    <scope>NUCLEOTIDE SEQUENCE [LARGE SCALE GENOMIC DNA]</scope>
    <source>
        <strain evidence="1">Syn7803US120</strain>
    </source>
</reference>
<organism evidence="1 2">
    <name type="scientific">Synechococcus phage ACG-2014i</name>
    <dbReference type="NCBI Taxonomy" id="1493513"/>
    <lineage>
        <taxon>Viruses</taxon>
        <taxon>Duplodnaviria</taxon>
        <taxon>Heunggongvirae</taxon>
        <taxon>Uroviricota</taxon>
        <taxon>Caudoviricetes</taxon>
        <taxon>Pantevenvirales</taxon>
        <taxon>Kyanoviridae</taxon>
        <taxon>Chalconvirus</taxon>
        <taxon>Chalconvirus acg2014i</taxon>
    </lineage>
</organism>